<protein>
    <submittedName>
        <fullName evidence="1">Uncharacterized protein</fullName>
    </submittedName>
</protein>
<organism evidence="1 2">
    <name type="scientific">Sphingomonas xinjiangensis</name>
    <dbReference type="NCBI Taxonomy" id="643568"/>
    <lineage>
        <taxon>Bacteria</taxon>
        <taxon>Pseudomonadati</taxon>
        <taxon>Pseudomonadota</taxon>
        <taxon>Alphaproteobacteria</taxon>
        <taxon>Sphingomonadales</taxon>
        <taxon>Sphingomonadaceae</taxon>
        <taxon>Sphingomonas</taxon>
    </lineage>
</organism>
<dbReference type="AlphaFoldDB" id="A0A840YRQ6"/>
<dbReference type="EMBL" id="JACIJF010000013">
    <property type="protein sequence ID" value="MBB5712173.1"/>
    <property type="molecule type" value="Genomic_DNA"/>
</dbReference>
<name>A0A840YRQ6_9SPHN</name>
<sequence>MFILNDSEGGETATIRRLFSKARQCWRAAAAKQARHRVPRLGPARINAAAQTSFWVFRQDSCSR</sequence>
<gene>
    <name evidence="1" type="ORF">FHT02_003430</name>
</gene>
<accession>A0A840YRQ6</accession>
<keyword evidence="2" id="KW-1185">Reference proteome</keyword>
<evidence type="ECO:0000313" key="1">
    <source>
        <dbReference type="EMBL" id="MBB5712173.1"/>
    </source>
</evidence>
<dbReference type="Proteomes" id="UP000527143">
    <property type="component" value="Unassembled WGS sequence"/>
</dbReference>
<proteinExistence type="predicted"/>
<evidence type="ECO:0000313" key="2">
    <source>
        <dbReference type="Proteomes" id="UP000527143"/>
    </source>
</evidence>
<reference evidence="1 2" key="1">
    <citation type="submission" date="2020-08" db="EMBL/GenBank/DDBJ databases">
        <title>Genomic Encyclopedia of Type Strains, Phase IV (KMG-IV): sequencing the most valuable type-strain genomes for metagenomic binning, comparative biology and taxonomic classification.</title>
        <authorList>
            <person name="Goeker M."/>
        </authorList>
    </citation>
    <scope>NUCLEOTIDE SEQUENCE [LARGE SCALE GENOMIC DNA]</scope>
    <source>
        <strain evidence="1 2">DSM 26736</strain>
    </source>
</reference>
<comment type="caution">
    <text evidence="1">The sequence shown here is derived from an EMBL/GenBank/DDBJ whole genome shotgun (WGS) entry which is preliminary data.</text>
</comment>